<evidence type="ECO:0000259" key="1">
    <source>
        <dbReference type="Pfam" id="PF01370"/>
    </source>
</evidence>
<organism evidence="2 3">
    <name type="scientific">Novosphingobium humi</name>
    <dbReference type="NCBI Taxonomy" id="2282397"/>
    <lineage>
        <taxon>Bacteria</taxon>
        <taxon>Pseudomonadati</taxon>
        <taxon>Pseudomonadota</taxon>
        <taxon>Alphaproteobacteria</taxon>
        <taxon>Sphingomonadales</taxon>
        <taxon>Sphingomonadaceae</taxon>
        <taxon>Novosphingobium</taxon>
    </lineage>
</organism>
<reference evidence="2 3" key="1">
    <citation type="submission" date="2023-02" db="EMBL/GenBank/DDBJ databases">
        <title>Genome sequence of Novosphingobium humi KACC 19094.</title>
        <authorList>
            <person name="Kim S."/>
            <person name="Heo J."/>
            <person name="Kwon S.-W."/>
        </authorList>
    </citation>
    <scope>NUCLEOTIDE SEQUENCE [LARGE SCALE GENOMIC DNA]</scope>
    <source>
        <strain evidence="2 3">KACC 19094</strain>
    </source>
</reference>
<dbReference type="Pfam" id="PF01370">
    <property type="entry name" value="Epimerase"/>
    <property type="match status" value="1"/>
</dbReference>
<keyword evidence="3" id="KW-1185">Reference proteome</keyword>
<dbReference type="InterPro" id="IPR001509">
    <property type="entry name" value="Epimerase_deHydtase"/>
</dbReference>
<proteinExistence type="predicted"/>
<feature type="domain" description="NAD-dependent epimerase/dehydratase" evidence="1">
    <location>
        <begin position="14"/>
        <end position="225"/>
    </location>
</feature>
<gene>
    <name evidence="2" type="ORF">PQ457_15760</name>
</gene>
<dbReference type="CDD" id="cd05271">
    <property type="entry name" value="NDUFA9_like_SDR_a"/>
    <property type="match status" value="1"/>
</dbReference>
<dbReference type="Proteomes" id="UP001218231">
    <property type="component" value="Chromosome"/>
</dbReference>
<dbReference type="SUPFAM" id="SSF51735">
    <property type="entry name" value="NAD(P)-binding Rossmann-fold domains"/>
    <property type="match status" value="1"/>
</dbReference>
<dbReference type="EMBL" id="CP117417">
    <property type="protein sequence ID" value="WCT77351.1"/>
    <property type="molecule type" value="Genomic_DNA"/>
</dbReference>
<protein>
    <submittedName>
        <fullName evidence="2">Complex I NDUFA9 subunit family protein</fullName>
    </submittedName>
</protein>
<accession>A0ABY7TXT1</accession>
<dbReference type="InterPro" id="IPR036291">
    <property type="entry name" value="NAD(P)-bd_dom_sf"/>
</dbReference>
<dbReference type="PANTHER" id="PTHR12126:SF11">
    <property type="entry name" value="NADH DEHYDROGENASE [UBIQUINONE] 1 ALPHA SUBCOMPLEX SUBUNIT 9, MITOCHONDRIAL"/>
    <property type="match status" value="1"/>
</dbReference>
<name>A0ABY7TXT1_9SPHN</name>
<dbReference type="RefSeq" id="WP_273617728.1">
    <property type="nucleotide sequence ID" value="NZ_CP117417.1"/>
</dbReference>
<evidence type="ECO:0000313" key="3">
    <source>
        <dbReference type="Proteomes" id="UP001218231"/>
    </source>
</evidence>
<dbReference type="PANTHER" id="PTHR12126">
    <property type="entry name" value="NADH-UBIQUINONE OXIDOREDUCTASE 39 KDA SUBUNIT-RELATED"/>
    <property type="match status" value="1"/>
</dbReference>
<sequence length="309" mass="32056">MSDALGETLRDALVVVTGGSGFVGGHLAHALLRAGARLRIVSRRPEKAWAIRGLGDPGQVEFARADLRDGAAVARALSGADGVVNLVGLFSGPLDAVQGRGVESLARAAQEAGARAFVHVSAIGADAASRVPYASSKAAGEEAARKGFAGATILRPSVIFGQDDNFLNMFARMMGMLKALPMPALLPVFVPEGLLQPVLVDDVARAIVTALADPKRHGGQTYELGGPEVVTMLELNRRIARAVGGGIHLLPMPDLAARIFAALPGTPISADQIALLKAGSVVAEGAQGFAALGLLPRPMGLYLDRWFRP</sequence>
<dbReference type="Gene3D" id="3.40.50.720">
    <property type="entry name" value="NAD(P)-binding Rossmann-like Domain"/>
    <property type="match status" value="1"/>
</dbReference>
<dbReference type="InterPro" id="IPR051207">
    <property type="entry name" value="ComplexI_NDUFA9_subunit"/>
</dbReference>
<evidence type="ECO:0000313" key="2">
    <source>
        <dbReference type="EMBL" id="WCT77351.1"/>
    </source>
</evidence>